<protein>
    <recommendedName>
        <fullName evidence="1">Ubiquinone biosynthesis accessory factor UbiJ</fullName>
    </recommendedName>
</protein>
<dbReference type="EMBL" id="VLJS01000073">
    <property type="protein sequence ID" value="TWH08953.1"/>
    <property type="molecule type" value="Genomic_DNA"/>
</dbReference>
<evidence type="ECO:0000313" key="3">
    <source>
        <dbReference type="EMBL" id="TWH08953.1"/>
    </source>
</evidence>
<dbReference type="GO" id="GO:0005737">
    <property type="term" value="C:cytoplasm"/>
    <property type="evidence" value="ECO:0007669"/>
    <property type="project" value="UniProtKB-SubCell"/>
</dbReference>
<gene>
    <name evidence="1" type="primary">ubiJ</name>
    <name evidence="3" type="ORF">L613_004300000140</name>
</gene>
<organism evidence="3 4">
    <name type="scientific">Pseudoxanthomonas taiwanensis J19</name>
    <dbReference type="NCBI Taxonomy" id="935569"/>
    <lineage>
        <taxon>Bacteria</taxon>
        <taxon>Pseudomonadati</taxon>
        <taxon>Pseudomonadota</taxon>
        <taxon>Gammaproteobacteria</taxon>
        <taxon>Lysobacterales</taxon>
        <taxon>Lysobacteraceae</taxon>
        <taxon>Pseudoxanthomonas</taxon>
    </lineage>
</organism>
<dbReference type="HAMAP" id="MF_02215">
    <property type="entry name" value="UbiJ"/>
    <property type="match status" value="1"/>
</dbReference>
<keyword evidence="1" id="KW-0963">Cytoplasm</keyword>
<accession>A0A562DHA5</accession>
<dbReference type="RefSeq" id="WP_028914369.1">
    <property type="nucleotide sequence ID" value="NZ_VLJS01000073.1"/>
</dbReference>
<comment type="subcellular location">
    <subcellularLocation>
        <location evidence="1">Cytoplasm</location>
    </subcellularLocation>
</comment>
<reference evidence="3 4" key="1">
    <citation type="submission" date="2019-07" db="EMBL/GenBank/DDBJ databases">
        <title>Genome sequencing of lignin-degrading bacterial isolates.</title>
        <authorList>
            <person name="Gladden J."/>
        </authorList>
    </citation>
    <scope>NUCLEOTIDE SEQUENCE [LARGE SCALE GENOMIC DNA]</scope>
    <source>
        <strain evidence="3 4">J19</strain>
    </source>
</reference>
<comment type="caution">
    <text evidence="3">The sequence shown here is derived from an EMBL/GenBank/DDBJ whole genome shotgun (WGS) entry which is preliminary data.</text>
</comment>
<comment type="similarity">
    <text evidence="1">Belongs to the UbiJ family.</text>
</comment>
<name>A0A562DHA5_9GAMM</name>
<dbReference type="Proteomes" id="UP000321583">
    <property type="component" value="Unassembled WGS sequence"/>
</dbReference>
<dbReference type="GO" id="GO:0006744">
    <property type="term" value="P:ubiquinone biosynthetic process"/>
    <property type="evidence" value="ECO:0007669"/>
    <property type="project" value="UniProtKB-UniRule"/>
</dbReference>
<dbReference type="InterPro" id="IPR038989">
    <property type="entry name" value="UbiJ"/>
</dbReference>
<dbReference type="UniPathway" id="UPA00232"/>
<keyword evidence="4" id="KW-1185">Reference proteome</keyword>
<evidence type="ECO:0000256" key="1">
    <source>
        <dbReference type="HAMAP-Rule" id="MF_02215"/>
    </source>
</evidence>
<proteinExistence type="inferred from homology"/>
<dbReference type="Pfam" id="PF02036">
    <property type="entry name" value="SCP2"/>
    <property type="match status" value="1"/>
</dbReference>
<evidence type="ECO:0000259" key="2">
    <source>
        <dbReference type="Pfam" id="PF02036"/>
    </source>
</evidence>
<dbReference type="InterPro" id="IPR003033">
    <property type="entry name" value="SCP2_sterol-bd_dom"/>
</dbReference>
<dbReference type="OrthoDB" id="5965909at2"/>
<keyword evidence="1" id="KW-0831">Ubiquinone biosynthesis</keyword>
<keyword evidence="3" id="KW-0830">Ubiquinone</keyword>
<dbReference type="AlphaFoldDB" id="A0A562DHA5"/>
<evidence type="ECO:0000313" key="4">
    <source>
        <dbReference type="Proteomes" id="UP000321583"/>
    </source>
</evidence>
<dbReference type="PANTHER" id="PTHR38693">
    <property type="entry name" value="UBIQUINONE BIOSYNTHESIS PROTEIN UBIJ"/>
    <property type="match status" value="1"/>
</dbReference>
<comment type="function">
    <text evidence="1">Required for ubiquinone (coenzyme Q) biosynthesis. Binds hydrophobic ubiquinone biosynthetic intermediates via its SCP2 domain and is essential for the stability of the Ubi complex. May constitute a docking platform where Ubi enzymes assemble and access their SCP2-bound polyprenyl substrates.</text>
</comment>
<dbReference type="PANTHER" id="PTHR38693:SF1">
    <property type="entry name" value="UBIQUINONE BIOSYNTHESIS ACCESSORY FACTOR UBIJ"/>
    <property type="match status" value="1"/>
</dbReference>
<feature type="domain" description="SCP2" evidence="2">
    <location>
        <begin position="20"/>
        <end position="117"/>
    </location>
</feature>
<comment type="pathway">
    <text evidence="1">Cofactor biosynthesis; ubiquinone biosynthesis.</text>
</comment>
<sequence>MPSPLDALKPLAGRALEAALNRAAALDPDTLAALAQLDGRSVSLTLERPALALEIRVHDRYLQVGPPLREADLAVRGTIGGLLGQLPFLAAAARGKPAGRLHVSGDADLARRLQKLASGFEPDWQQPFVELFGPVLGVQLANAAAAALRGARGLAGGLARSGAEYLVEESRDVVGRAELAAFNDEVDAVRDDVERLAARIARLRVPGGAP</sequence>